<reference evidence="2 4" key="1">
    <citation type="journal article" date="2020" name="Stud. Mycol.">
        <title>101 Dothideomycetes genomes: a test case for predicting lifestyles and emergence of pathogens.</title>
        <authorList>
            <person name="Haridas S."/>
            <person name="Albert R."/>
            <person name="Binder M."/>
            <person name="Bloem J."/>
            <person name="Labutti K."/>
            <person name="Salamov A."/>
            <person name="Andreopoulos B."/>
            <person name="Baker S."/>
            <person name="Barry K."/>
            <person name="Bills G."/>
            <person name="Bluhm B."/>
            <person name="Cannon C."/>
            <person name="Castanera R."/>
            <person name="Culley D."/>
            <person name="Daum C."/>
            <person name="Ezra D."/>
            <person name="Gonzalez J."/>
            <person name="Henrissat B."/>
            <person name="Kuo A."/>
            <person name="Liang C."/>
            <person name="Lipzen A."/>
            <person name="Lutzoni F."/>
            <person name="Magnuson J."/>
            <person name="Mondo S."/>
            <person name="Nolan M."/>
            <person name="Ohm R."/>
            <person name="Pangilinan J."/>
            <person name="Park H.-J."/>
            <person name="Ramirez L."/>
            <person name="Alfaro M."/>
            <person name="Sun H."/>
            <person name="Tritt A."/>
            <person name="Yoshinaga Y."/>
            <person name="Zwiers L.-H."/>
            <person name="Turgeon B."/>
            <person name="Goodwin S."/>
            <person name="Spatafora J."/>
            <person name="Crous P."/>
            <person name="Grigoriev I."/>
        </authorList>
    </citation>
    <scope>NUCLEOTIDE SEQUENCE</scope>
    <source>
        <strain evidence="2 4">CBS 304.34</strain>
    </source>
</reference>
<evidence type="ECO:0008006" key="5">
    <source>
        <dbReference type="Google" id="ProtNLM"/>
    </source>
</evidence>
<reference evidence="4" key="3">
    <citation type="submission" date="2025-04" db="UniProtKB">
        <authorList>
            <consortium name="RefSeq"/>
        </authorList>
    </citation>
    <scope>IDENTIFICATION</scope>
    <source>
        <strain evidence="4">CBS 304.34</strain>
    </source>
</reference>
<evidence type="ECO:0000313" key="3">
    <source>
        <dbReference type="Proteomes" id="UP000504636"/>
    </source>
</evidence>
<reference evidence="4" key="2">
    <citation type="submission" date="2020-04" db="EMBL/GenBank/DDBJ databases">
        <authorList>
            <consortium name="NCBI Genome Project"/>
        </authorList>
    </citation>
    <scope>NUCLEOTIDE SEQUENCE</scope>
    <source>
        <strain evidence="4">CBS 304.34</strain>
    </source>
</reference>
<dbReference type="InterPro" id="IPR001005">
    <property type="entry name" value="SANT/Myb"/>
</dbReference>
<dbReference type="Proteomes" id="UP000504636">
    <property type="component" value="Unplaced"/>
</dbReference>
<sequence length="127" mass="14732">MSNPQSDAANRGADYPHNHMGEEDEDEDADEDTTEYKPRAMAQDPRFNKGDMRFRKRKRVPWLESDDLRLLAYRNDMAMDWKSIFKLFPDRTPGAVQMRSHMLQRKSPVSRVKRDKSGSPITPAPPP</sequence>
<feature type="region of interest" description="Disordered" evidence="1">
    <location>
        <begin position="99"/>
        <end position="127"/>
    </location>
</feature>
<protein>
    <recommendedName>
        <fullName evidence="5">Myb-like domain-containing protein</fullName>
    </recommendedName>
</protein>
<keyword evidence="3" id="KW-1185">Reference proteome</keyword>
<evidence type="ECO:0000313" key="2">
    <source>
        <dbReference type="EMBL" id="KAF2812762.1"/>
    </source>
</evidence>
<dbReference type="SUPFAM" id="SSF46689">
    <property type="entry name" value="Homeodomain-like"/>
    <property type="match status" value="1"/>
</dbReference>
<evidence type="ECO:0000256" key="1">
    <source>
        <dbReference type="SAM" id="MobiDB-lite"/>
    </source>
</evidence>
<evidence type="ECO:0000313" key="4">
    <source>
        <dbReference type="RefSeq" id="XP_033579726.1"/>
    </source>
</evidence>
<dbReference type="GeneID" id="54466205"/>
<feature type="region of interest" description="Disordered" evidence="1">
    <location>
        <begin position="1"/>
        <end position="52"/>
    </location>
</feature>
<dbReference type="EMBL" id="MU003697">
    <property type="protein sequence ID" value="KAF2812762.1"/>
    <property type="molecule type" value="Genomic_DNA"/>
</dbReference>
<dbReference type="CDD" id="cd00167">
    <property type="entry name" value="SANT"/>
    <property type="match status" value="1"/>
</dbReference>
<accession>A0A6A6YV00</accession>
<feature type="compositionally biased region" description="Acidic residues" evidence="1">
    <location>
        <begin position="22"/>
        <end position="33"/>
    </location>
</feature>
<name>A0A6A6YV00_9PEZI</name>
<dbReference type="RefSeq" id="XP_033579726.1">
    <property type="nucleotide sequence ID" value="XM_033725312.1"/>
</dbReference>
<dbReference type="InterPro" id="IPR009057">
    <property type="entry name" value="Homeodomain-like_sf"/>
</dbReference>
<proteinExistence type="predicted"/>
<organism evidence="2">
    <name type="scientific">Mytilinidion resinicola</name>
    <dbReference type="NCBI Taxonomy" id="574789"/>
    <lineage>
        <taxon>Eukaryota</taxon>
        <taxon>Fungi</taxon>
        <taxon>Dikarya</taxon>
        <taxon>Ascomycota</taxon>
        <taxon>Pezizomycotina</taxon>
        <taxon>Dothideomycetes</taxon>
        <taxon>Pleosporomycetidae</taxon>
        <taxon>Mytilinidiales</taxon>
        <taxon>Mytilinidiaceae</taxon>
        <taxon>Mytilinidion</taxon>
    </lineage>
</organism>
<dbReference type="OrthoDB" id="3562657at2759"/>
<dbReference type="AlphaFoldDB" id="A0A6A6YV00"/>
<gene>
    <name evidence="2 4" type="ORF">BDZ99DRAFT_518575</name>
</gene>